<reference evidence="1 2" key="1">
    <citation type="submission" date="2019-06" db="EMBL/GenBank/DDBJ databases">
        <title>Whole genome shotgun sequence of Corynebacterium variabile NBRC 15286.</title>
        <authorList>
            <person name="Hosoyama A."/>
            <person name="Uohara A."/>
            <person name="Ohji S."/>
            <person name="Ichikawa N."/>
        </authorList>
    </citation>
    <scope>NUCLEOTIDE SEQUENCE [LARGE SCALE GENOMIC DNA]</scope>
    <source>
        <strain evidence="1 2">NBRC 15286</strain>
    </source>
</reference>
<dbReference type="AlphaFoldDB" id="A0A4Y4C5J5"/>
<dbReference type="Proteomes" id="UP000319986">
    <property type="component" value="Unassembled WGS sequence"/>
</dbReference>
<dbReference type="RefSeq" id="WP_141331481.1">
    <property type="nucleotide sequence ID" value="NZ_BJNT01000026.1"/>
</dbReference>
<evidence type="ECO:0000313" key="2">
    <source>
        <dbReference type="Proteomes" id="UP000319986"/>
    </source>
</evidence>
<proteinExistence type="predicted"/>
<evidence type="ECO:0000313" key="1">
    <source>
        <dbReference type="EMBL" id="GEC87446.1"/>
    </source>
</evidence>
<name>A0A4Y4C5J5_9CORY</name>
<accession>A0A4Y4C5J5</accession>
<evidence type="ECO:0008006" key="3">
    <source>
        <dbReference type="Google" id="ProtNLM"/>
    </source>
</evidence>
<protein>
    <recommendedName>
        <fullName evidence="3">DUF3168 domain-containing protein</fullName>
    </recommendedName>
</protein>
<gene>
    <name evidence="1" type="ORF">CVA01_27600</name>
</gene>
<dbReference type="EMBL" id="BJNT01000026">
    <property type="protein sequence ID" value="GEC87446.1"/>
    <property type="molecule type" value="Genomic_DNA"/>
</dbReference>
<sequence length="119" mass="13416">MTTAQQIVMAVLRDNVTVPVVHKVPRPRPDLFVRVDQAAPRRTTPVTDMTTVFIQVYGPTLDDAVDLIDVIRERCFDLDVLDDRVLGWSEDSGPVDFPDPDIPDVTRWQFIGTLTQALL</sequence>
<organism evidence="1 2">
    <name type="scientific">Corynebacterium variabile</name>
    <dbReference type="NCBI Taxonomy" id="1727"/>
    <lineage>
        <taxon>Bacteria</taxon>
        <taxon>Bacillati</taxon>
        <taxon>Actinomycetota</taxon>
        <taxon>Actinomycetes</taxon>
        <taxon>Mycobacteriales</taxon>
        <taxon>Corynebacteriaceae</taxon>
        <taxon>Corynebacterium</taxon>
    </lineage>
</organism>
<dbReference type="GeneID" id="82888831"/>
<comment type="caution">
    <text evidence="1">The sequence shown here is derived from an EMBL/GenBank/DDBJ whole genome shotgun (WGS) entry which is preliminary data.</text>
</comment>